<accession>A0A3B0UFB8</accession>
<dbReference type="SUPFAM" id="SSF53067">
    <property type="entry name" value="Actin-like ATPase domain"/>
    <property type="match status" value="1"/>
</dbReference>
<evidence type="ECO:0000313" key="1">
    <source>
        <dbReference type="EMBL" id="VAW23987.1"/>
    </source>
</evidence>
<dbReference type="InterPro" id="IPR036388">
    <property type="entry name" value="WH-like_DNA-bd_sf"/>
</dbReference>
<reference evidence="1" key="1">
    <citation type="submission" date="2018-06" db="EMBL/GenBank/DDBJ databases">
        <authorList>
            <person name="Zhirakovskaya E."/>
        </authorList>
    </citation>
    <scope>NUCLEOTIDE SEQUENCE</scope>
</reference>
<dbReference type="Gene3D" id="1.10.10.10">
    <property type="entry name" value="Winged helix-like DNA-binding domain superfamily/Winged helix DNA-binding domain"/>
    <property type="match status" value="1"/>
</dbReference>
<proteinExistence type="predicted"/>
<sequence length="405" mass="44150">MKTLFKHKVNRSHGVELKRISQKMRILKAIFFNGPLSNAELAKKIALSTPMINNLLVELIEDNLIVDLGTGDSSGGRPPNIYGLVEDGFYVVGISIGVHSTGIAIFNSNNKEVVPAKYFPVKIQSNISIFSKINSLLEGIIKEAGIDRNKIVVGGIEMPGLVDYKNGVNRTYFPGYNNLYEVLNKVFEFRVYFENDTKVRTFAEQHFGLAKGRQNVLVVQTGWGVGLGLILNGHLYRGKTGYSGEFGHLPIVENGILCKCGKKGCLETIASATAIARIAKEGILSGNPSLINELVDNNIEKIDTSIVIRAAHTGDQFAISVLAEVGHWLGRGIAFLIQIFNPELIIINGNAAEAFQFMMAPIQQAIHTYSNHDISNDTEIEISKLGSKAGIQGAAALALEKITEI</sequence>
<dbReference type="InterPro" id="IPR000600">
    <property type="entry name" value="ROK"/>
</dbReference>
<dbReference type="SUPFAM" id="SSF46785">
    <property type="entry name" value="Winged helix' DNA-binding domain"/>
    <property type="match status" value="1"/>
</dbReference>
<dbReference type="Pfam" id="PF00480">
    <property type="entry name" value="ROK"/>
    <property type="match status" value="1"/>
</dbReference>
<dbReference type="Gene3D" id="3.30.420.40">
    <property type="match status" value="2"/>
</dbReference>
<dbReference type="PANTHER" id="PTHR18964:SF149">
    <property type="entry name" value="BIFUNCTIONAL UDP-N-ACETYLGLUCOSAMINE 2-EPIMERASE_N-ACETYLMANNOSAMINE KINASE"/>
    <property type="match status" value="1"/>
</dbReference>
<organism evidence="1">
    <name type="scientific">hydrothermal vent metagenome</name>
    <dbReference type="NCBI Taxonomy" id="652676"/>
    <lineage>
        <taxon>unclassified sequences</taxon>
        <taxon>metagenomes</taxon>
        <taxon>ecological metagenomes</taxon>
    </lineage>
</organism>
<dbReference type="EMBL" id="UOEP01000204">
    <property type="protein sequence ID" value="VAW23987.1"/>
    <property type="molecule type" value="Genomic_DNA"/>
</dbReference>
<name>A0A3B0UFB8_9ZZZZ</name>
<dbReference type="InterPro" id="IPR043129">
    <property type="entry name" value="ATPase_NBD"/>
</dbReference>
<protein>
    <recommendedName>
        <fullName evidence="2">Glucokinase</fullName>
    </recommendedName>
</protein>
<dbReference type="Pfam" id="PF13412">
    <property type="entry name" value="HTH_24"/>
    <property type="match status" value="1"/>
</dbReference>
<evidence type="ECO:0008006" key="2">
    <source>
        <dbReference type="Google" id="ProtNLM"/>
    </source>
</evidence>
<dbReference type="AlphaFoldDB" id="A0A3B0UFB8"/>
<dbReference type="InterPro" id="IPR036390">
    <property type="entry name" value="WH_DNA-bd_sf"/>
</dbReference>
<dbReference type="PANTHER" id="PTHR18964">
    <property type="entry name" value="ROK (REPRESSOR, ORF, KINASE) FAMILY"/>
    <property type="match status" value="1"/>
</dbReference>
<gene>
    <name evidence="1" type="ORF">MNBD_BACTEROID01-2677</name>
</gene>